<evidence type="ECO:0000259" key="1">
    <source>
        <dbReference type="PROSITE" id="PS50234"/>
    </source>
</evidence>
<dbReference type="PANTHER" id="PTHR10338:SF108">
    <property type="entry name" value="INTER-ALPHA-TRYPSIN INHIBITOR HEAVY CHAIN H4-LIKE PROTEIN"/>
    <property type="match status" value="1"/>
</dbReference>
<dbReference type="RefSeq" id="WP_131390022.1">
    <property type="nucleotide sequence ID" value="NZ_WMIH01000037.1"/>
</dbReference>
<dbReference type="Proteomes" id="UP000478740">
    <property type="component" value="Unassembled WGS sequence"/>
</dbReference>
<proteinExistence type="predicted"/>
<organism evidence="2 3">
    <name type="scientific">Paracoccus shanxieyensis</name>
    <dbReference type="NCBI Taxonomy" id="2675752"/>
    <lineage>
        <taxon>Bacteria</taxon>
        <taxon>Pseudomonadati</taxon>
        <taxon>Pseudomonadota</taxon>
        <taxon>Alphaproteobacteria</taxon>
        <taxon>Rhodobacterales</taxon>
        <taxon>Paracoccaceae</taxon>
        <taxon>Paracoccus</taxon>
    </lineage>
</organism>
<reference evidence="2 3" key="1">
    <citation type="submission" date="2019-11" db="EMBL/GenBank/DDBJ databases">
        <authorList>
            <person name="Dong K."/>
        </authorList>
    </citation>
    <scope>NUCLEOTIDE SEQUENCE [LARGE SCALE GENOMIC DNA]</scope>
    <source>
        <strain evidence="2 3">DK608</strain>
    </source>
</reference>
<name>A0A6L6J3U1_9RHOB</name>
<comment type="caution">
    <text evidence="2">The sequence shown here is derived from an EMBL/GenBank/DDBJ whole genome shotgun (WGS) entry which is preliminary data.</text>
</comment>
<accession>A0A6L6J3U1</accession>
<dbReference type="InterPro" id="IPR002035">
    <property type="entry name" value="VWF_A"/>
</dbReference>
<dbReference type="InterPro" id="IPR050934">
    <property type="entry name" value="ITIH"/>
</dbReference>
<feature type="domain" description="VWFA" evidence="1">
    <location>
        <begin position="48"/>
        <end position="231"/>
    </location>
</feature>
<dbReference type="SUPFAM" id="SSF53300">
    <property type="entry name" value="vWA-like"/>
    <property type="match status" value="1"/>
</dbReference>
<evidence type="ECO:0000313" key="3">
    <source>
        <dbReference type="Proteomes" id="UP000478740"/>
    </source>
</evidence>
<dbReference type="SMART" id="SM00327">
    <property type="entry name" value="VWA"/>
    <property type="match status" value="1"/>
</dbReference>
<gene>
    <name evidence="2" type="ORF">GL284_20080</name>
</gene>
<dbReference type="Gene3D" id="3.40.50.410">
    <property type="entry name" value="von Willebrand factor, type A domain"/>
    <property type="match status" value="1"/>
</dbReference>
<protein>
    <submittedName>
        <fullName evidence="2">VWA domain-containing protein</fullName>
    </submittedName>
</protein>
<dbReference type="EMBL" id="WMII01000037">
    <property type="protein sequence ID" value="MTH66551.1"/>
    <property type="molecule type" value="Genomic_DNA"/>
</dbReference>
<dbReference type="InterPro" id="IPR036465">
    <property type="entry name" value="vWFA_dom_sf"/>
</dbReference>
<sequence length="426" mass="45767">MTDVNFTAASAFDRKLFWEGGDSVRYLVASLRANLTVDRRPAERTPLNIALVIDASGSMGGGKLDAAKAAALGLAERLTERDRLTLVSFASDVQVHLDAVPVSKENLIRIRTEVSLLQTRGMTNLSGGWFAGVECAARVAEDDARMTPRIIILSDGHANEGISDQNELREHAGELRLRGVLTSALGIGDGYDEQILRGIADNGGGRLHDAELTSEITSVLLGELDDIFGTLIEGAEIMLTVPPGVRVDVLGKGNAEVRGGRVVVPTGPIQNDVTRFAVFKATCPKARRGEEFKFGMVATGRAVADRNTLETSSVSVNLVAVDSMANEDQPRDAEIAEIVARTWSAQVVATAAKMNRDGAYEDAQKYIEGELRHFRRYVEGLARGQDMVGELELLARRVGGEFSSRGSVVISTLIHAKGILQVTGNT</sequence>
<dbReference type="AlphaFoldDB" id="A0A6L6J3U1"/>
<keyword evidence="3" id="KW-1185">Reference proteome</keyword>
<dbReference type="Pfam" id="PF00092">
    <property type="entry name" value="VWA"/>
    <property type="match status" value="1"/>
</dbReference>
<dbReference type="PANTHER" id="PTHR10338">
    <property type="entry name" value="INTER-ALPHA-TRYPSIN INHIBITOR HEAVY CHAIN FAMILY MEMBER"/>
    <property type="match status" value="1"/>
</dbReference>
<evidence type="ECO:0000313" key="2">
    <source>
        <dbReference type="EMBL" id="MTH66551.1"/>
    </source>
</evidence>
<dbReference type="PROSITE" id="PS50234">
    <property type="entry name" value="VWFA"/>
    <property type="match status" value="1"/>
</dbReference>